<reference evidence="7 8" key="1">
    <citation type="journal article" date="2021" name="ACS Chem. Biol.">
        <title>Genomic-Led Discovery of a Novel Glycopeptide Antibiotic by Nonomuraea coxensis DSM 45129.</title>
        <authorList>
            <person name="Yushchuk O."/>
            <person name="Vior N.M."/>
            <person name="Andreo-Vidal A."/>
            <person name="Berini F."/>
            <person name="Ruckert C."/>
            <person name="Busche T."/>
            <person name="Binda E."/>
            <person name="Kalinowski J."/>
            <person name="Truman A.W."/>
            <person name="Marinelli F."/>
        </authorList>
    </citation>
    <scope>NUCLEOTIDE SEQUENCE [LARGE SCALE GENOMIC DNA]</scope>
    <source>
        <strain evidence="7 8">DSM 45129</strain>
    </source>
</reference>
<dbReference type="Gene3D" id="1.10.3720.10">
    <property type="entry name" value="MetI-like"/>
    <property type="match status" value="1"/>
</dbReference>
<keyword evidence="3 6" id="KW-1133">Transmembrane helix</keyword>
<organism evidence="7 8">
    <name type="scientific">Nonomuraea coxensis DSM 45129</name>
    <dbReference type="NCBI Taxonomy" id="1122611"/>
    <lineage>
        <taxon>Bacteria</taxon>
        <taxon>Bacillati</taxon>
        <taxon>Actinomycetota</taxon>
        <taxon>Actinomycetes</taxon>
        <taxon>Streptosporangiales</taxon>
        <taxon>Streptosporangiaceae</taxon>
        <taxon>Nonomuraea</taxon>
    </lineage>
</organism>
<evidence type="ECO:0000313" key="8">
    <source>
        <dbReference type="Proteomes" id="UP000824681"/>
    </source>
</evidence>
<dbReference type="Proteomes" id="UP000824681">
    <property type="component" value="Chromosome"/>
</dbReference>
<evidence type="ECO:0000256" key="5">
    <source>
        <dbReference type="SAM" id="MobiDB-lite"/>
    </source>
</evidence>
<feature type="region of interest" description="Disordered" evidence="5">
    <location>
        <begin position="82"/>
        <end position="104"/>
    </location>
</feature>
<dbReference type="RefSeq" id="WP_020543557.1">
    <property type="nucleotide sequence ID" value="NZ_CP068985.1"/>
</dbReference>
<gene>
    <name evidence="7" type="ORF">Nocox_20785</name>
</gene>
<evidence type="ECO:0000256" key="6">
    <source>
        <dbReference type="SAM" id="Phobius"/>
    </source>
</evidence>
<proteinExistence type="predicted"/>
<feature type="compositionally biased region" description="Polar residues" evidence="5">
    <location>
        <begin position="82"/>
        <end position="93"/>
    </location>
</feature>
<evidence type="ECO:0000256" key="3">
    <source>
        <dbReference type="ARBA" id="ARBA00022989"/>
    </source>
</evidence>
<accession>A0ABX8U280</accession>
<evidence type="ECO:0000313" key="7">
    <source>
        <dbReference type="EMBL" id="QYC41765.1"/>
    </source>
</evidence>
<dbReference type="SUPFAM" id="SSF161098">
    <property type="entry name" value="MetI-like"/>
    <property type="match status" value="1"/>
</dbReference>
<evidence type="ECO:0000256" key="1">
    <source>
        <dbReference type="ARBA" id="ARBA00004141"/>
    </source>
</evidence>
<dbReference type="EMBL" id="CP068985">
    <property type="protein sequence ID" value="QYC41765.1"/>
    <property type="molecule type" value="Genomic_DNA"/>
</dbReference>
<evidence type="ECO:0000256" key="4">
    <source>
        <dbReference type="ARBA" id="ARBA00023136"/>
    </source>
</evidence>
<comment type="subcellular location">
    <subcellularLocation>
        <location evidence="1">Membrane</location>
        <topology evidence="1">Multi-pass membrane protein</topology>
    </subcellularLocation>
</comment>
<protein>
    <submittedName>
        <fullName evidence="7">Uncharacterized protein</fullName>
    </submittedName>
</protein>
<feature type="transmembrane region" description="Helical" evidence="6">
    <location>
        <begin position="55"/>
        <end position="78"/>
    </location>
</feature>
<dbReference type="InterPro" id="IPR035906">
    <property type="entry name" value="MetI-like_sf"/>
</dbReference>
<sequence>MGLLTDVVPLVPFLLPPSAGAIGWSLLGPERSGYLNQLLRLGLGGAQGPIDVHSWYGLIFVCTTCQVPYVFMIVSAGLRNTDASQRRTTSCSQRPMRPATRSPS</sequence>
<name>A0ABX8U280_9ACTN</name>
<keyword evidence="8" id="KW-1185">Reference proteome</keyword>
<evidence type="ECO:0000256" key="2">
    <source>
        <dbReference type="ARBA" id="ARBA00022692"/>
    </source>
</evidence>
<keyword evidence="4 6" id="KW-0472">Membrane</keyword>
<keyword evidence="2 6" id="KW-0812">Transmembrane</keyword>